<evidence type="ECO:0000256" key="6">
    <source>
        <dbReference type="RuleBase" id="RU366034"/>
    </source>
</evidence>
<keyword evidence="8" id="KW-1185">Reference proteome</keyword>
<dbReference type="GO" id="GO:0010333">
    <property type="term" value="F:terpene synthase activity"/>
    <property type="evidence" value="ECO:0007669"/>
    <property type="project" value="InterPro"/>
</dbReference>
<evidence type="ECO:0000313" key="7">
    <source>
        <dbReference type="EMBL" id="GLB33480.1"/>
    </source>
</evidence>
<comment type="caution">
    <text evidence="7">The sequence shown here is derived from an EMBL/GenBank/DDBJ whole genome shotgun (WGS) entry which is preliminary data.</text>
</comment>
<evidence type="ECO:0000256" key="2">
    <source>
        <dbReference type="ARBA" id="ARBA00006333"/>
    </source>
</evidence>
<protein>
    <recommendedName>
        <fullName evidence="6">Terpene synthase</fullName>
        <ecNumber evidence="6">4.2.3.-</ecNumber>
    </recommendedName>
</protein>
<keyword evidence="3 6" id="KW-0479">Metal-binding</keyword>
<dbReference type="Proteomes" id="UP001063166">
    <property type="component" value="Unassembled WGS sequence"/>
</dbReference>
<organism evidence="7 8">
    <name type="scientific">Lyophyllum shimeji</name>
    <name type="common">Hon-shimeji</name>
    <name type="synonym">Tricholoma shimeji</name>
    <dbReference type="NCBI Taxonomy" id="47721"/>
    <lineage>
        <taxon>Eukaryota</taxon>
        <taxon>Fungi</taxon>
        <taxon>Dikarya</taxon>
        <taxon>Basidiomycota</taxon>
        <taxon>Agaricomycotina</taxon>
        <taxon>Agaricomycetes</taxon>
        <taxon>Agaricomycetidae</taxon>
        <taxon>Agaricales</taxon>
        <taxon>Tricholomatineae</taxon>
        <taxon>Lyophyllaceae</taxon>
        <taxon>Lyophyllum</taxon>
    </lineage>
</organism>
<dbReference type="EC" id="4.2.3.-" evidence="6"/>
<proteinExistence type="inferred from homology"/>
<evidence type="ECO:0000256" key="3">
    <source>
        <dbReference type="ARBA" id="ARBA00022723"/>
    </source>
</evidence>
<dbReference type="PANTHER" id="PTHR35201:SF4">
    <property type="entry name" value="BETA-PINACENE SYNTHASE-RELATED"/>
    <property type="match status" value="1"/>
</dbReference>
<dbReference type="SUPFAM" id="SSF48576">
    <property type="entry name" value="Terpenoid synthases"/>
    <property type="match status" value="1"/>
</dbReference>
<dbReference type="GO" id="GO:0008299">
    <property type="term" value="P:isoprenoid biosynthetic process"/>
    <property type="evidence" value="ECO:0007669"/>
    <property type="project" value="UniProtKB-ARBA"/>
</dbReference>
<reference evidence="7" key="1">
    <citation type="submission" date="2022-07" db="EMBL/GenBank/DDBJ databases">
        <title>The genome of Lyophyllum shimeji provides insight into the initial evolution of ectomycorrhizal fungal genome.</title>
        <authorList>
            <person name="Kobayashi Y."/>
            <person name="Shibata T."/>
            <person name="Hirakawa H."/>
            <person name="Shigenobu S."/>
            <person name="Nishiyama T."/>
            <person name="Yamada A."/>
            <person name="Hasebe M."/>
            <person name="Kawaguchi M."/>
        </authorList>
    </citation>
    <scope>NUCLEOTIDE SEQUENCE</scope>
    <source>
        <strain evidence="7">AT787</strain>
    </source>
</reference>
<sequence length="339" mass="38557">MVQYLIQNLLNILRPHVKPKNPNHAVLEAEYVAWIDDSPYLNDEHKKAWKRAELPLLMSRAFPEAELGPLRVSLDFMMLFLMLEQLTDAPATPADARKWADIYIQAYKQTLEETKGLASLVKELASRVVNAVEEPYRSHLIASNVTLAEGTVKEASDRESPSHGLSLEAYMDARRDSVGIQPFFDLQRWISKLDIPQDVLKHPGVMILEEYAINMGAIANDLYSYKKEFFESGAHHNFVAVAMRDPSANVPPGDRQKAITHTCKQFTKYLEDFHRQKKELPSFGRDVDKMVEQYSNALLDIVAGSILWSLVCRRYGHLDPSTESNAPTWGEVVFEMDPL</sequence>
<name>A0A9P3PCL7_LYOSH</name>
<evidence type="ECO:0000256" key="5">
    <source>
        <dbReference type="ARBA" id="ARBA00023239"/>
    </source>
</evidence>
<accession>A0A9P3PCL7</accession>
<dbReference type="AlphaFoldDB" id="A0A9P3PCL7"/>
<dbReference type="PANTHER" id="PTHR35201">
    <property type="entry name" value="TERPENE SYNTHASE"/>
    <property type="match status" value="1"/>
</dbReference>
<evidence type="ECO:0000256" key="1">
    <source>
        <dbReference type="ARBA" id="ARBA00001946"/>
    </source>
</evidence>
<evidence type="ECO:0000256" key="4">
    <source>
        <dbReference type="ARBA" id="ARBA00022842"/>
    </source>
</evidence>
<comment type="similarity">
    <text evidence="2 6">Belongs to the terpene synthase family.</text>
</comment>
<dbReference type="Gene3D" id="1.10.600.10">
    <property type="entry name" value="Farnesyl Diphosphate Synthase"/>
    <property type="match status" value="1"/>
</dbReference>
<keyword evidence="4 6" id="KW-0460">Magnesium</keyword>
<keyword evidence="5 6" id="KW-0456">Lyase</keyword>
<dbReference type="EMBL" id="BRPK01000001">
    <property type="protein sequence ID" value="GLB33480.1"/>
    <property type="molecule type" value="Genomic_DNA"/>
</dbReference>
<dbReference type="GO" id="GO:0046872">
    <property type="term" value="F:metal ion binding"/>
    <property type="evidence" value="ECO:0007669"/>
    <property type="project" value="UniProtKB-KW"/>
</dbReference>
<comment type="cofactor">
    <cofactor evidence="1 6">
        <name>Mg(2+)</name>
        <dbReference type="ChEBI" id="CHEBI:18420"/>
    </cofactor>
</comment>
<dbReference type="InterPro" id="IPR034686">
    <property type="entry name" value="Terpene_cyclase-like_2"/>
</dbReference>
<dbReference type="Pfam" id="PF19086">
    <property type="entry name" value="Terpene_syn_C_2"/>
    <property type="match status" value="1"/>
</dbReference>
<dbReference type="InterPro" id="IPR008949">
    <property type="entry name" value="Isoprenoid_synthase_dom_sf"/>
</dbReference>
<dbReference type="OrthoDB" id="6486656at2759"/>
<evidence type="ECO:0000313" key="8">
    <source>
        <dbReference type="Proteomes" id="UP001063166"/>
    </source>
</evidence>
<gene>
    <name evidence="7" type="ORF">LshimejAT787_0103640</name>
</gene>